<dbReference type="Pfam" id="PF25954">
    <property type="entry name" value="Beta-barrel_RND_2"/>
    <property type="match status" value="1"/>
</dbReference>
<dbReference type="Pfam" id="PF25989">
    <property type="entry name" value="YknX_C"/>
    <property type="match status" value="1"/>
</dbReference>
<sequence>MLLLVVGAGLGAWGAHWWLQRDSGNAVAAAPQPAPQTQAAPARVKVEAAVVQRVKLERTVSAVGTLRSQDSVVLRPEISGRIAEINFAEGGKVEKGHVLVRLDDSVARAKLQQARANLQLAGSQHRRSVQLTKQGFVSRQAHDESASNLAVQQAAVALAEAELEKTAIRAPFDGLVGLRTVSVGDYVGPGTDLVPIEAIDPLNVDFRIPEQFLSAVSVGARLVVTFDAIAGLEREGSVGAISPQIDVGGRSLLLRAHVPNPDGVLRPGLFARVRLELAETMGLIVPESALAPSGDAQYVYKVEEGVVRRVMVELGQRLGAHVEIVSGLAEGDQVVVSGLQKVRDGSLVEILPSPGGAALPGPGA</sequence>
<evidence type="ECO:0000259" key="4">
    <source>
        <dbReference type="Pfam" id="PF25954"/>
    </source>
</evidence>
<dbReference type="InterPro" id="IPR058637">
    <property type="entry name" value="YknX-like_C"/>
</dbReference>
<dbReference type="PANTHER" id="PTHR30469">
    <property type="entry name" value="MULTIDRUG RESISTANCE PROTEIN MDTA"/>
    <property type="match status" value="1"/>
</dbReference>
<dbReference type="NCBIfam" id="TIGR01730">
    <property type="entry name" value="RND_mfp"/>
    <property type="match status" value="1"/>
</dbReference>
<dbReference type="Gene3D" id="1.10.287.470">
    <property type="entry name" value="Helix hairpin bin"/>
    <property type="match status" value="1"/>
</dbReference>
<comment type="caution">
    <text evidence="6">The sequence shown here is derived from an EMBL/GenBank/DDBJ whole genome shotgun (WGS) entry which is preliminary data.</text>
</comment>
<reference evidence="6 7" key="1">
    <citation type="submission" date="2023-08" db="EMBL/GenBank/DDBJ databases">
        <title>Alcaligenaceae gen. nov., a novel taxon isolated from the sludge of Yixing Pesticide Factory.</title>
        <authorList>
            <person name="Ruan L."/>
        </authorList>
    </citation>
    <scope>NUCLEOTIDE SEQUENCE [LARGE SCALE GENOMIC DNA]</scope>
    <source>
        <strain evidence="6 7">LG-2</strain>
    </source>
</reference>
<name>A0ABU1D3T2_9BURK</name>
<evidence type="ECO:0000313" key="7">
    <source>
        <dbReference type="Proteomes" id="UP001232156"/>
    </source>
</evidence>
<dbReference type="InterPro" id="IPR006143">
    <property type="entry name" value="RND_pump_MFP"/>
</dbReference>
<feature type="domain" description="YknX-like C-terminal permuted SH3-like" evidence="5">
    <location>
        <begin position="283"/>
        <end position="349"/>
    </location>
</feature>
<keyword evidence="7" id="KW-1185">Reference proteome</keyword>
<feature type="domain" description="Multidrug resistance protein MdtA-like barrel-sandwich hybrid" evidence="3">
    <location>
        <begin position="72"/>
        <end position="191"/>
    </location>
</feature>
<evidence type="ECO:0000259" key="5">
    <source>
        <dbReference type="Pfam" id="PF25989"/>
    </source>
</evidence>
<gene>
    <name evidence="6" type="ORF">Q8947_03700</name>
</gene>
<dbReference type="Gene3D" id="2.40.30.170">
    <property type="match status" value="1"/>
</dbReference>
<feature type="domain" description="Multidrug resistance protein MdtA-like alpha-helical hairpin" evidence="2">
    <location>
        <begin position="106"/>
        <end position="165"/>
    </location>
</feature>
<organism evidence="6 7">
    <name type="scientific">Yanghanlia caeni</name>
    <dbReference type="NCBI Taxonomy" id="3064283"/>
    <lineage>
        <taxon>Bacteria</taxon>
        <taxon>Pseudomonadati</taxon>
        <taxon>Pseudomonadota</taxon>
        <taxon>Betaproteobacteria</taxon>
        <taxon>Burkholderiales</taxon>
        <taxon>Alcaligenaceae</taxon>
        <taxon>Yanghanlia</taxon>
    </lineage>
</organism>
<dbReference type="Pfam" id="PF25876">
    <property type="entry name" value="HH_MFP_RND"/>
    <property type="match status" value="1"/>
</dbReference>
<dbReference type="Gene3D" id="2.40.420.20">
    <property type="match status" value="1"/>
</dbReference>
<dbReference type="SUPFAM" id="SSF111369">
    <property type="entry name" value="HlyD-like secretion proteins"/>
    <property type="match status" value="1"/>
</dbReference>
<evidence type="ECO:0000313" key="6">
    <source>
        <dbReference type="EMBL" id="MDR4125089.1"/>
    </source>
</evidence>
<dbReference type="Gene3D" id="2.40.50.100">
    <property type="match status" value="1"/>
</dbReference>
<feature type="domain" description="CusB-like beta-barrel" evidence="4">
    <location>
        <begin position="204"/>
        <end position="276"/>
    </location>
</feature>
<protein>
    <submittedName>
        <fullName evidence="6">Efflux RND transporter periplasmic adaptor subunit</fullName>
    </submittedName>
</protein>
<dbReference type="PANTHER" id="PTHR30469:SF11">
    <property type="entry name" value="BLL4320 PROTEIN"/>
    <property type="match status" value="1"/>
</dbReference>
<dbReference type="InterPro" id="IPR058624">
    <property type="entry name" value="MdtA-like_HH"/>
</dbReference>
<comment type="similarity">
    <text evidence="1">Belongs to the membrane fusion protein (MFP) (TC 8.A.1) family.</text>
</comment>
<evidence type="ECO:0000259" key="3">
    <source>
        <dbReference type="Pfam" id="PF25917"/>
    </source>
</evidence>
<dbReference type="EMBL" id="JAUZQE010000006">
    <property type="protein sequence ID" value="MDR4125089.1"/>
    <property type="molecule type" value="Genomic_DNA"/>
</dbReference>
<accession>A0ABU1D3T2</accession>
<evidence type="ECO:0000259" key="2">
    <source>
        <dbReference type="Pfam" id="PF25876"/>
    </source>
</evidence>
<evidence type="ECO:0000256" key="1">
    <source>
        <dbReference type="ARBA" id="ARBA00009477"/>
    </source>
</evidence>
<dbReference type="InterPro" id="IPR058792">
    <property type="entry name" value="Beta-barrel_RND_2"/>
</dbReference>
<dbReference type="Proteomes" id="UP001232156">
    <property type="component" value="Unassembled WGS sequence"/>
</dbReference>
<proteinExistence type="inferred from homology"/>
<dbReference type="InterPro" id="IPR058625">
    <property type="entry name" value="MdtA-like_BSH"/>
</dbReference>
<dbReference type="Pfam" id="PF25917">
    <property type="entry name" value="BSH_RND"/>
    <property type="match status" value="1"/>
</dbReference>